<comment type="domain">
    <text evidence="14">The twin CX3C motif contains 4 conserved Cys residues that form 2 disulfide bonds in the mitochondrial intermembrane space.</text>
</comment>
<keyword evidence="4" id="KW-0479">Metal-binding</keyword>
<comment type="similarity">
    <text evidence="2 14">Belongs to the small Tim family.</text>
</comment>
<dbReference type="GO" id="GO:0042719">
    <property type="term" value="C:mitochondrial intermembrane space chaperone complex"/>
    <property type="evidence" value="ECO:0007669"/>
    <property type="project" value="UniProtKB-ARBA"/>
</dbReference>
<protein>
    <recommendedName>
        <fullName evidence="14">Mitochondrial import inner membrane translocase subunit</fullName>
    </recommendedName>
</protein>
<accession>A0A5M8PR48</accession>
<evidence type="ECO:0000256" key="11">
    <source>
        <dbReference type="ARBA" id="ARBA00023186"/>
    </source>
</evidence>
<proteinExistence type="inferred from homology"/>
<evidence type="ECO:0000256" key="8">
    <source>
        <dbReference type="ARBA" id="ARBA00023010"/>
    </source>
</evidence>
<keyword evidence="7 14" id="KW-0653">Protein transport</keyword>
<keyword evidence="9 14" id="KW-0496">Mitochondrion</keyword>
<keyword evidence="8 14" id="KW-0811">Translocation</keyword>
<gene>
    <name evidence="16" type="ORF">FRX48_04739</name>
</gene>
<dbReference type="SUPFAM" id="SSF144122">
    <property type="entry name" value="Tim10-like"/>
    <property type="match status" value="1"/>
</dbReference>
<feature type="domain" description="Tim10-like" evidence="15">
    <location>
        <begin position="22"/>
        <end position="83"/>
    </location>
</feature>
<evidence type="ECO:0000256" key="14">
    <source>
        <dbReference type="RuleBase" id="RU367043"/>
    </source>
</evidence>
<dbReference type="AlphaFoldDB" id="A0A5M8PR48"/>
<keyword evidence="5 14" id="KW-0472">Membrane</keyword>
<dbReference type="Proteomes" id="UP000324767">
    <property type="component" value="Unassembled WGS sequence"/>
</dbReference>
<dbReference type="Pfam" id="PF02953">
    <property type="entry name" value="zf-Tim10_DDP"/>
    <property type="match status" value="1"/>
</dbReference>
<evidence type="ECO:0000313" key="16">
    <source>
        <dbReference type="EMBL" id="KAA6411459.1"/>
    </source>
</evidence>
<dbReference type="InterPro" id="IPR035427">
    <property type="entry name" value="Tim10-like_dom_sf"/>
</dbReference>
<evidence type="ECO:0000256" key="3">
    <source>
        <dbReference type="ARBA" id="ARBA00022448"/>
    </source>
</evidence>
<dbReference type="GO" id="GO:0046872">
    <property type="term" value="F:metal ion binding"/>
    <property type="evidence" value="ECO:0007669"/>
    <property type="project" value="UniProtKB-KW"/>
</dbReference>
<organism evidence="16 17">
    <name type="scientific">Lasallia pustulata</name>
    <dbReference type="NCBI Taxonomy" id="136370"/>
    <lineage>
        <taxon>Eukaryota</taxon>
        <taxon>Fungi</taxon>
        <taxon>Dikarya</taxon>
        <taxon>Ascomycota</taxon>
        <taxon>Pezizomycotina</taxon>
        <taxon>Lecanoromycetes</taxon>
        <taxon>OSLEUM clade</taxon>
        <taxon>Umbilicariomycetidae</taxon>
        <taxon>Umbilicariales</taxon>
        <taxon>Umbilicariaceae</taxon>
        <taxon>Lasallia</taxon>
    </lineage>
</organism>
<dbReference type="GO" id="GO:0005743">
    <property type="term" value="C:mitochondrial inner membrane"/>
    <property type="evidence" value="ECO:0007669"/>
    <property type="project" value="UniProtKB-SubCell"/>
</dbReference>
<comment type="subunit">
    <text evidence="13">Heterohexamer; composed of 3 copies of TIM8 and 3 copies of TIM13, named soluble 70 kDa complex. Associates with the TIM22 complex, whose core is composed of TIM22 and TIM54. Interacts with the transmembrane regions of multi-pass transmembrane proteins in transit.</text>
</comment>
<keyword evidence="10 14" id="KW-1015">Disulfide bond</keyword>
<evidence type="ECO:0000256" key="9">
    <source>
        <dbReference type="ARBA" id="ARBA00023128"/>
    </source>
</evidence>
<evidence type="ECO:0000256" key="12">
    <source>
        <dbReference type="ARBA" id="ARBA00025151"/>
    </source>
</evidence>
<dbReference type="GO" id="GO:0015031">
    <property type="term" value="P:protein transport"/>
    <property type="evidence" value="ECO:0007669"/>
    <property type="project" value="UniProtKB-KW"/>
</dbReference>
<comment type="subcellular location">
    <subcellularLocation>
        <location evidence="1 14">Mitochondrion inner membrane</location>
        <topology evidence="1 14">Peripheral membrane protein</topology>
        <orientation evidence="1 14">Intermembrane side</orientation>
    </subcellularLocation>
</comment>
<dbReference type="Gene3D" id="1.10.287.810">
    <property type="entry name" value="Mitochondrial import inner membrane translocase subunit tim13 like domains"/>
    <property type="match status" value="1"/>
</dbReference>
<evidence type="ECO:0000256" key="7">
    <source>
        <dbReference type="ARBA" id="ARBA00022927"/>
    </source>
</evidence>
<keyword evidence="6" id="KW-0862">Zinc</keyword>
<keyword evidence="3 14" id="KW-0813">Transport</keyword>
<evidence type="ECO:0000256" key="6">
    <source>
        <dbReference type="ARBA" id="ARBA00022833"/>
    </source>
</evidence>
<evidence type="ECO:0000256" key="2">
    <source>
        <dbReference type="ARBA" id="ARBA00006720"/>
    </source>
</evidence>
<sequence length="103" mass="11293">MDTSISNRFSASSADPKTAVMNQIRQEAAVSNARQLIEKLNDNCFEKCVPTPGLSLSRKEESCFTMCMEKYMAAWNTVSRQYVARIQKESGGAAGTGDQGSFL</sequence>
<evidence type="ECO:0000256" key="1">
    <source>
        <dbReference type="ARBA" id="ARBA00004137"/>
    </source>
</evidence>
<keyword evidence="11 14" id="KW-0143">Chaperone</keyword>
<name>A0A5M8PR48_9LECA</name>
<evidence type="ECO:0000313" key="17">
    <source>
        <dbReference type="Proteomes" id="UP000324767"/>
    </source>
</evidence>
<evidence type="ECO:0000256" key="13">
    <source>
        <dbReference type="ARBA" id="ARBA00025862"/>
    </source>
</evidence>
<dbReference type="GO" id="GO:0045039">
    <property type="term" value="P:protein insertion into mitochondrial inner membrane"/>
    <property type="evidence" value="ECO:0007669"/>
    <property type="project" value="UniProtKB-ARBA"/>
</dbReference>
<evidence type="ECO:0000259" key="15">
    <source>
        <dbReference type="Pfam" id="PF02953"/>
    </source>
</evidence>
<reference evidence="16 17" key="1">
    <citation type="submission" date="2019-09" db="EMBL/GenBank/DDBJ databases">
        <title>The hologenome of the rock-dwelling lichen Lasallia pustulata.</title>
        <authorList>
            <person name="Greshake Tzovaras B."/>
            <person name="Segers F."/>
            <person name="Bicker A."/>
            <person name="Dal Grande F."/>
            <person name="Otte J."/>
            <person name="Hankeln T."/>
            <person name="Schmitt I."/>
            <person name="Ebersberger I."/>
        </authorList>
    </citation>
    <scope>NUCLEOTIDE SEQUENCE [LARGE SCALE GENOMIC DNA]</scope>
    <source>
        <strain evidence="16">A1-1</strain>
    </source>
</reference>
<comment type="caution">
    <text evidence="16">The sequence shown here is derived from an EMBL/GenBank/DDBJ whole genome shotgun (WGS) entry which is preliminary data.</text>
</comment>
<dbReference type="FunFam" id="1.10.287.810:FF:000001">
    <property type="entry name" value="mitochondrial import inner membrane translocase subunit TIM13"/>
    <property type="match status" value="1"/>
</dbReference>
<evidence type="ECO:0000256" key="4">
    <source>
        <dbReference type="ARBA" id="ARBA00022723"/>
    </source>
</evidence>
<evidence type="ECO:0000256" key="5">
    <source>
        <dbReference type="ARBA" id="ARBA00022792"/>
    </source>
</evidence>
<evidence type="ECO:0000256" key="10">
    <source>
        <dbReference type="ARBA" id="ARBA00023157"/>
    </source>
</evidence>
<comment type="function">
    <text evidence="12">Mitochondrial intermembrane chaperone that participates in the import and insertion of some multi-pass transmembrane proteins into the mitochondrial inner membrane. Also required for the transfer of beta-barrel precursors from the TOM complex to the sorting and assembly machinery (SAM complex) of the outer membrane. Acts as a chaperone-like protein that protects the hydrophobic precursors from aggregation and guide them through the mitochondrial intermembrane space. The TIM8-TIM13 complex is non essential and only mediates the import of few proteins, while the predominant TIM9-TIM10 70 kDa complex is crucial and mediates the import of much more proteins.</text>
</comment>
<keyword evidence="5 14" id="KW-0999">Mitochondrion inner membrane</keyword>
<dbReference type="EMBL" id="VXIT01000007">
    <property type="protein sequence ID" value="KAA6411459.1"/>
    <property type="molecule type" value="Genomic_DNA"/>
</dbReference>
<dbReference type="OrthoDB" id="7813104at2759"/>
<dbReference type="InterPro" id="IPR004217">
    <property type="entry name" value="Tim10-like"/>
</dbReference>